<dbReference type="OrthoDB" id="21072at2759"/>
<reference evidence="12" key="3">
    <citation type="submission" date="2025-04" db="UniProtKB">
        <authorList>
            <consortium name="RefSeq"/>
        </authorList>
    </citation>
    <scope>IDENTIFICATION</scope>
    <source>
        <strain evidence="12">CBS 781.70</strain>
    </source>
</reference>
<protein>
    <recommendedName>
        <fullName evidence="3">Autophagy-related protein 29</fullName>
    </recommendedName>
</protein>
<evidence type="ECO:0000259" key="9">
    <source>
        <dbReference type="Pfam" id="PF18388"/>
    </source>
</evidence>
<feature type="compositionally biased region" description="Polar residues" evidence="8">
    <location>
        <begin position="408"/>
        <end position="417"/>
    </location>
</feature>
<sequence length="473" mass="49778">MSSPVPAGRALHGRKASETTATRVEPKQSKKSPSQPEVHFTTLIRLPFDRGDFVDPPQVQWDAAKDKSLWKVISRSSTTDLNWEDLATKLDVPQPFLLQQAAWLYERHLSHVRAQMRKVNPINPPAGVLGSGSISAASPVGPPGKPAPGSRAPSALSVRTRDIGQAEWSGPGTPRPAAPSRHPSTSTVTESRQFVPASPRQPVRQLRGSFGAGRRPDIALSSRTAAAHAQNRSPPRSPSLSSSLSSTSSSDDEAPPQRSQFLRRPPRFKPNKAPLSTLDSDGEGDADSDSEDSLPFAAAAATGGDRTRSKIPDVRPADLGATVRETRSQAPSLSSSATEPSSSPARTTAKGKARIPNIDSSTASTSSASSAPGPSGTNPPASQPPGPLSPRHRANLARLNRKDRHSDGTPSMGSSFSDLDGEFPSSPSASSIPAVPNGPSTGPLAQALLLSSQATAVKNVTRKNATRLTKMWN</sequence>
<evidence type="ECO:0000256" key="8">
    <source>
        <dbReference type="SAM" id="MobiDB-lite"/>
    </source>
</evidence>
<dbReference type="EMBL" id="ML975169">
    <property type="protein sequence ID" value="KAF1809894.1"/>
    <property type="molecule type" value="Genomic_DNA"/>
</dbReference>
<name>A0A6G1FVT0_9PEZI</name>
<dbReference type="GeneID" id="54420598"/>
<reference evidence="10 12" key="1">
    <citation type="submission" date="2020-01" db="EMBL/GenBank/DDBJ databases">
        <authorList>
            <consortium name="DOE Joint Genome Institute"/>
            <person name="Haridas S."/>
            <person name="Albert R."/>
            <person name="Binder M."/>
            <person name="Bloem J."/>
            <person name="Labutti K."/>
            <person name="Salamov A."/>
            <person name="Andreopoulos B."/>
            <person name="Baker S.E."/>
            <person name="Barry K."/>
            <person name="Bills G."/>
            <person name="Bluhm B.H."/>
            <person name="Cannon C."/>
            <person name="Castanera R."/>
            <person name="Culley D.E."/>
            <person name="Daum C."/>
            <person name="Ezra D."/>
            <person name="Gonzalez J.B."/>
            <person name="Henrissat B."/>
            <person name="Kuo A."/>
            <person name="Liang C."/>
            <person name="Lipzen A."/>
            <person name="Lutzoni F."/>
            <person name="Magnuson J."/>
            <person name="Mondo S."/>
            <person name="Nolan M."/>
            <person name="Ohm R."/>
            <person name="Pangilinan J."/>
            <person name="Park H.-J."/>
            <person name="Ramirez L."/>
            <person name="Alfaro M."/>
            <person name="Sun H."/>
            <person name="Tritt A."/>
            <person name="Yoshinaga Y."/>
            <person name="Zwiers L.-H."/>
            <person name="Turgeon B.G."/>
            <person name="Goodwin S.B."/>
            <person name="Spatafora J.W."/>
            <person name="Crous P.W."/>
            <person name="Grigoriev I.V."/>
        </authorList>
    </citation>
    <scope>NUCLEOTIDE SEQUENCE</scope>
    <source>
        <strain evidence="10 12">CBS 781.70</strain>
    </source>
</reference>
<evidence type="ECO:0000256" key="3">
    <source>
        <dbReference type="ARBA" id="ARBA00013784"/>
    </source>
</evidence>
<evidence type="ECO:0000256" key="5">
    <source>
        <dbReference type="ARBA" id="ARBA00022927"/>
    </source>
</evidence>
<feature type="region of interest" description="Disordered" evidence="8">
    <location>
        <begin position="1"/>
        <end position="38"/>
    </location>
</feature>
<dbReference type="Pfam" id="PF18388">
    <property type="entry name" value="ATG29_N"/>
    <property type="match status" value="1"/>
</dbReference>
<evidence type="ECO:0000313" key="11">
    <source>
        <dbReference type="Proteomes" id="UP000504638"/>
    </source>
</evidence>
<feature type="compositionally biased region" description="Low complexity" evidence="8">
    <location>
        <begin position="330"/>
        <end position="348"/>
    </location>
</feature>
<keyword evidence="6" id="KW-0072">Autophagy</keyword>
<dbReference type="InterPro" id="IPR040666">
    <property type="entry name" value="Atg29_N"/>
</dbReference>
<dbReference type="RefSeq" id="XP_033531525.1">
    <property type="nucleotide sequence ID" value="XM_033680028.1"/>
</dbReference>
<organism evidence="10">
    <name type="scientific">Eremomyces bilateralis CBS 781.70</name>
    <dbReference type="NCBI Taxonomy" id="1392243"/>
    <lineage>
        <taxon>Eukaryota</taxon>
        <taxon>Fungi</taxon>
        <taxon>Dikarya</taxon>
        <taxon>Ascomycota</taxon>
        <taxon>Pezizomycotina</taxon>
        <taxon>Dothideomycetes</taxon>
        <taxon>Dothideomycetes incertae sedis</taxon>
        <taxon>Eremomycetales</taxon>
        <taxon>Eremomycetaceae</taxon>
        <taxon>Eremomyces</taxon>
    </lineage>
</organism>
<keyword evidence="4" id="KW-0813">Transport</keyword>
<dbReference type="GO" id="GO:0000407">
    <property type="term" value="C:phagophore assembly site"/>
    <property type="evidence" value="ECO:0007669"/>
    <property type="project" value="UniProtKB-SubCell"/>
</dbReference>
<evidence type="ECO:0000256" key="7">
    <source>
        <dbReference type="ARBA" id="ARBA00060351"/>
    </source>
</evidence>
<feature type="region of interest" description="Disordered" evidence="8">
    <location>
        <begin position="133"/>
        <end position="446"/>
    </location>
</feature>
<evidence type="ECO:0000313" key="10">
    <source>
        <dbReference type="EMBL" id="KAF1809894.1"/>
    </source>
</evidence>
<feature type="domain" description="Atg29 N-terminal" evidence="9">
    <location>
        <begin position="40"/>
        <end position="92"/>
    </location>
</feature>
<evidence type="ECO:0000313" key="12">
    <source>
        <dbReference type="RefSeq" id="XP_033531525.1"/>
    </source>
</evidence>
<evidence type="ECO:0000256" key="2">
    <source>
        <dbReference type="ARBA" id="ARBA00010082"/>
    </source>
</evidence>
<feature type="compositionally biased region" description="Basic residues" evidence="8">
    <location>
        <begin position="390"/>
        <end position="403"/>
    </location>
</feature>
<feature type="compositionally biased region" description="Polar residues" evidence="8">
    <location>
        <begin position="182"/>
        <end position="192"/>
    </location>
</feature>
<evidence type="ECO:0000256" key="6">
    <source>
        <dbReference type="ARBA" id="ARBA00023006"/>
    </source>
</evidence>
<gene>
    <name evidence="10 12" type="ORF">P152DRAFT_460986</name>
</gene>
<proteinExistence type="inferred from homology"/>
<keyword evidence="11" id="KW-1185">Reference proteome</keyword>
<dbReference type="GO" id="GO:0015031">
    <property type="term" value="P:protein transport"/>
    <property type="evidence" value="ECO:0007669"/>
    <property type="project" value="UniProtKB-KW"/>
</dbReference>
<feature type="compositionally biased region" description="Low complexity" evidence="8">
    <location>
        <begin position="360"/>
        <end position="380"/>
    </location>
</feature>
<dbReference type="AlphaFoldDB" id="A0A6G1FVT0"/>
<accession>A0A6G1FVT0</accession>
<comment type="similarity">
    <text evidence="2">Belongs to the ATG29 family.</text>
</comment>
<dbReference type="GO" id="GO:0000045">
    <property type="term" value="P:autophagosome assembly"/>
    <property type="evidence" value="ECO:0007669"/>
    <property type="project" value="InterPro"/>
</dbReference>
<keyword evidence="5" id="KW-0653">Protein transport</keyword>
<comment type="subcellular location">
    <subcellularLocation>
        <location evidence="1">Preautophagosomal structure</location>
    </subcellularLocation>
</comment>
<dbReference type="FunFam" id="1.10.10.2570:FF:000001">
    <property type="entry name" value="Autophagy-related protein 29"/>
    <property type="match status" value="1"/>
</dbReference>
<feature type="compositionally biased region" description="Basic and acidic residues" evidence="8">
    <location>
        <begin position="305"/>
        <end position="316"/>
    </location>
</feature>
<reference evidence="12" key="2">
    <citation type="submission" date="2020-04" db="EMBL/GenBank/DDBJ databases">
        <authorList>
            <consortium name="NCBI Genome Project"/>
        </authorList>
    </citation>
    <scope>NUCLEOTIDE SEQUENCE</scope>
    <source>
        <strain evidence="12">CBS 781.70</strain>
    </source>
</reference>
<dbReference type="Gene3D" id="1.10.10.2570">
    <property type="match status" value="1"/>
</dbReference>
<dbReference type="InterPro" id="IPR039362">
    <property type="entry name" value="ATG29_sf"/>
</dbReference>
<dbReference type="InterPro" id="IPR039113">
    <property type="entry name" value="ATG29"/>
</dbReference>
<dbReference type="PANTHER" id="PTHR40012">
    <property type="entry name" value="AUTOPHAGY-RELATED PROTEIN 29"/>
    <property type="match status" value="1"/>
</dbReference>
<evidence type="ECO:0000256" key="4">
    <source>
        <dbReference type="ARBA" id="ARBA00022448"/>
    </source>
</evidence>
<dbReference type="Proteomes" id="UP000504638">
    <property type="component" value="Unplaced"/>
</dbReference>
<evidence type="ECO:0000256" key="1">
    <source>
        <dbReference type="ARBA" id="ARBA00004329"/>
    </source>
</evidence>
<feature type="compositionally biased region" description="Low complexity" evidence="8">
    <location>
        <begin position="232"/>
        <end position="249"/>
    </location>
</feature>
<comment type="function">
    <text evidence="7">Plays a role in autophagy. Functions at the preautophagosomal structure (PAS) in order to form normal autophagosomes under starvation conditions. Also plays a role in mitophagy and regulation of filamentous growth.</text>
</comment>
<feature type="compositionally biased region" description="Acidic residues" evidence="8">
    <location>
        <begin position="280"/>
        <end position="292"/>
    </location>
</feature>
<feature type="compositionally biased region" description="Low complexity" evidence="8">
    <location>
        <begin position="424"/>
        <end position="435"/>
    </location>
</feature>
<dbReference type="PANTHER" id="PTHR40012:SF1">
    <property type="entry name" value="AUTOPHAGY-RELATED PROTEIN 29"/>
    <property type="match status" value="1"/>
</dbReference>